<dbReference type="PANTHER" id="PTHR19879">
    <property type="entry name" value="TRANSCRIPTION INITIATION FACTOR TFIID"/>
    <property type="match status" value="1"/>
</dbReference>
<dbReference type="InterPro" id="IPR015943">
    <property type="entry name" value="WD40/YVTN_repeat-like_dom_sf"/>
</dbReference>
<dbReference type="GO" id="GO:0042802">
    <property type="term" value="F:identical protein binding"/>
    <property type="evidence" value="ECO:0007669"/>
    <property type="project" value="InterPro"/>
</dbReference>
<dbReference type="InterPro" id="IPR007131">
    <property type="entry name" value="SHD1"/>
</dbReference>
<feature type="repeat" description="WD" evidence="1">
    <location>
        <begin position="985"/>
        <end position="1026"/>
    </location>
</feature>
<dbReference type="GO" id="GO:0043130">
    <property type="term" value="F:ubiquitin binding"/>
    <property type="evidence" value="ECO:0007669"/>
    <property type="project" value="InterPro"/>
</dbReference>
<feature type="domain" description="SLA1 homology" evidence="2">
    <location>
        <begin position="1259"/>
        <end position="1313"/>
    </location>
</feature>
<gene>
    <name evidence="3" type="ORF">C5Y96_25560</name>
</gene>
<reference evidence="3 4" key="1">
    <citation type="submission" date="2018-02" db="EMBL/GenBank/DDBJ databases">
        <title>Comparative genomes isolates from brazilian mangrove.</title>
        <authorList>
            <person name="Araujo J.E."/>
            <person name="Taketani R.G."/>
            <person name="Silva M.C.P."/>
            <person name="Loureco M.V."/>
            <person name="Andreote F.D."/>
        </authorList>
    </citation>
    <scope>NUCLEOTIDE SEQUENCE [LARGE SCALE GENOMIC DNA]</scope>
    <source>
        <strain evidence="3 4">HEX-2 MGV</strain>
    </source>
</reference>
<organism evidence="3 4">
    <name type="scientific">Blastopirellula marina</name>
    <dbReference type="NCBI Taxonomy" id="124"/>
    <lineage>
        <taxon>Bacteria</taxon>
        <taxon>Pseudomonadati</taxon>
        <taxon>Planctomycetota</taxon>
        <taxon>Planctomycetia</taxon>
        <taxon>Pirellulales</taxon>
        <taxon>Pirellulaceae</taxon>
        <taxon>Blastopirellula</taxon>
    </lineage>
</organism>
<protein>
    <recommendedName>
        <fullName evidence="2">SLA1 homology domain-containing protein</fullName>
    </recommendedName>
</protein>
<name>A0A2S8F026_9BACT</name>
<accession>A0A2S8F026</accession>
<dbReference type="PANTHER" id="PTHR19879:SF9">
    <property type="entry name" value="TRANSCRIPTION INITIATION FACTOR TFIID SUBUNIT 5"/>
    <property type="match status" value="1"/>
</dbReference>
<dbReference type="Gene3D" id="2.130.10.10">
    <property type="entry name" value="YVTN repeat-like/Quinoprotein amine dehydrogenase"/>
    <property type="match status" value="2"/>
</dbReference>
<proteinExistence type="predicted"/>
<dbReference type="InterPro" id="IPR001680">
    <property type="entry name" value="WD40_rpt"/>
</dbReference>
<dbReference type="RefSeq" id="WP_105359325.1">
    <property type="nucleotide sequence ID" value="NZ_PUIA01000085.1"/>
</dbReference>
<dbReference type="PROSITE" id="PS50294">
    <property type="entry name" value="WD_REPEATS_REGION"/>
    <property type="match status" value="1"/>
</dbReference>
<dbReference type="GO" id="GO:0030674">
    <property type="term" value="F:protein-macromolecule adaptor activity"/>
    <property type="evidence" value="ECO:0007669"/>
    <property type="project" value="InterPro"/>
</dbReference>
<dbReference type="OrthoDB" id="252918at2"/>
<sequence>MLLTYRFVLWAVLVLAPSVTLAQQPRCALIDIDQSALGGLLEAELLALPNTQWVERTEIQKLLNEQRLQSIVGAQSGNDRRSIGGVLKADVLVLLRTIEEDQKKYAEIVIAETNQGIRLVRQKMLLGKDPANDAEVLVKLASDGIAKSQGAIPHIFAVPPFVSDDLTYEYDYLRSTYAKLLERTLLDLPGVVVVELDEAKAITNEYNLAADGANVERKLPTYVLGEYRNEGRGDDRRVRLSLKAQQGAKVVHDKNETIEPEAVSGVLLKYAQELASSQGIQTASIDPQQEVKLLNERANLFMRLANWDEAQALVEASLLLEPDQPEMHSQAVTIVENRLKEFPFQSVEHIENSARLKYHALQHIQVLVNHSHYSLAARHMRVFDKSSINELRVFVQPDSVAQRLVQNSHAYQDLRTTIAMQLVHGLAEAKAWSPSSELLHMIVRDWKPQDRYAEIKNILLKYQQLASDENFARIYILAREQPKRIRSLEGRAFLQELIDSPEALPHVRQAAESLRKEIQPEPPVAVVNRSNADASVNDNLTFRRIEFDGLKTIYGCESLGGDWDLVSADNAYYLYSQASGLRKIADRPRNAGGRFHYDGKFVWASVLNDEGGLELAVFEPQTGKRHDFSQADGLPLLSPKEVPDASAETFGIVVAPVSIGRAIVVGYVGRTWFADVTFSADGDHQVKIFHEAKETLPQERNSVEADNLNIRFGPHEMLPMVRKENGKVVERGFFLTRFSMSQVLSSHPLLINPDDLTIRVLDPSWSEFSGGWVIDGELYRERMIARRNKGQGLYRRGLGDEQKTLVLSEYEEGNFCYDEGTKILHLAGREWRQADLSTGQLTSLGPVPWEYRNRWSFSDPGPPTRTEDGTYSLSRLNYTRNYGLIAMCSPKTRGKRLCLQVLFDGSGQSFKEVAGIQEVNEKRPDAQDEFRPLPITGREKLGGPGERIADVAYSPDGKYVVTVAEQSNRSVRVWQAESGAIIASLLDDPKGMNSVAFSPAGKYFATGGNDGRVILWDARSLRPLQQWTDLKGVVTDLVFSNDATRLAATNKDAAACVWELESGKKAFDFLGCSSSRGFGKLAFTPDDEMLLAIQAQASVQAYDAKQGTDLGMMETFEWVAGFLPDGSLLGVGKEIDNDLVRRQPDGTTQVVWPRFSGGPIAISKNGRFLATFYPSAVADENRDLFFDRLEIWDTSAKKLVYAEEGLRDPRLAFSPDGTKLIVRDPKGVAKQIELVAVAKGKKQNGEMPAAGAGELLTPMRTWTDKSGQFHIDAALVKWDAKSAVLRTSEGNQLTIPLSVLSEADLRFLKELAQRN</sequence>
<evidence type="ECO:0000313" key="4">
    <source>
        <dbReference type="Proteomes" id="UP000240009"/>
    </source>
</evidence>
<dbReference type="Gene3D" id="2.30.30.700">
    <property type="entry name" value="SLA1 homology domain 1"/>
    <property type="match status" value="1"/>
</dbReference>
<dbReference type="PROSITE" id="PS50082">
    <property type="entry name" value="WD_REPEATS_2"/>
    <property type="match status" value="1"/>
</dbReference>
<dbReference type="EMBL" id="PUIA01000085">
    <property type="protein sequence ID" value="PQO25274.1"/>
    <property type="molecule type" value="Genomic_DNA"/>
</dbReference>
<dbReference type="Pfam" id="PF03983">
    <property type="entry name" value="SHD1"/>
    <property type="match status" value="1"/>
</dbReference>
<dbReference type="SMART" id="SM00320">
    <property type="entry name" value="WD40"/>
    <property type="match status" value="3"/>
</dbReference>
<dbReference type="GO" id="GO:0008092">
    <property type="term" value="F:cytoskeletal protein binding"/>
    <property type="evidence" value="ECO:0007669"/>
    <property type="project" value="InterPro"/>
</dbReference>
<evidence type="ECO:0000259" key="2">
    <source>
        <dbReference type="Pfam" id="PF03983"/>
    </source>
</evidence>
<dbReference type="Proteomes" id="UP000240009">
    <property type="component" value="Unassembled WGS sequence"/>
</dbReference>
<evidence type="ECO:0000313" key="3">
    <source>
        <dbReference type="EMBL" id="PQO25274.1"/>
    </source>
</evidence>
<dbReference type="Pfam" id="PF00400">
    <property type="entry name" value="WD40"/>
    <property type="match status" value="2"/>
</dbReference>
<keyword evidence="1" id="KW-0853">WD repeat</keyword>
<comment type="caution">
    <text evidence="3">The sequence shown here is derived from an EMBL/GenBank/DDBJ whole genome shotgun (WGS) entry which is preliminary data.</text>
</comment>
<evidence type="ECO:0000256" key="1">
    <source>
        <dbReference type="PROSITE-ProRule" id="PRU00221"/>
    </source>
</evidence>
<dbReference type="SUPFAM" id="SSF82171">
    <property type="entry name" value="DPP6 N-terminal domain-like"/>
    <property type="match status" value="1"/>
</dbReference>